<dbReference type="PANTHER" id="PTHR21310">
    <property type="entry name" value="AMINOGLYCOSIDE PHOSPHOTRANSFERASE-RELATED-RELATED"/>
    <property type="match status" value="1"/>
</dbReference>
<dbReference type="InterPro" id="IPR011009">
    <property type="entry name" value="Kinase-like_dom_sf"/>
</dbReference>
<name>A0A6J6Z2T1_9ZZZZ</name>
<dbReference type="SUPFAM" id="SSF56112">
    <property type="entry name" value="Protein kinase-like (PK-like)"/>
    <property type="match status" value="1"/>
</dbReference>
<protein>
    <submittedName>
        <fullName evidence="2">Unannotated protein</fullName>
    </submittedName>
</protein>
<dbReference type="Gene3D" id="3.90.1200.10">
    <property type="match status" value="1"/>
</dbReference>
<accession>A0A6J6Z2T1</accession>
<reference evidence="2" key="1">
    <citation type="submission" date="2020-05" db="EMBL/GenBank/DDBJ databases">
        <authorList>
            <person name="Chiriac C."/>
            <person name="Salcher M."/>
            <person name="Ghai R."/>
            <person name="Kavagutti S V."/>
        </authorList>
    </citation>
    <scope>NUCLEOTIDE SEQUENCE</scope>
</reference>
<dbReference type="Pfam" id="PF01636">
    <property type="entry name" value="APH"/>
    <property type="match status" value="1"/>
</dbReference>
<dbReference type="InterPro" id="IPR041726">
    <property type="entry name" value="ACAD10_11_N"/>
</dbReference>
<sequence length="463" mass="51237">MNDADLPDQEIEPELASWILAVTGGRAVRSERRQGGASRAGYAIDVEHADGAVEQLWLRLDTGYGPQSSTLYTVRREGAVYGALRDSPVRVARLRAIHPTRDAFLAERLVGRNWFAEIHDPAEQVSTARAFMQQLAALHAIDVHELSLPELGSPTRVSEHVREELAIWEQQYVEGDVVEPVIALAFCWLAENLPDDGDWPVVLVQGDTGPGNFMYAGGDVVAVMDWEMAHWGDLHDDFGWLCVRDVQERFTALPDRIADYESFGGRHVDLDRLRYFRVLAQLRCAVGTRRGLLARDSRGEIANHLIYSTLHLRLLGDALAEAMGLAAFDLDGYLANASDIDTDTSWLFDVALADLRDVVVPALPKGFAQQRAKGLARLVKFLQSTDRFGAVNAAEEQGDLSDLLATEVDDLMNARRELCARLQAGTIGHRAVAEYCQRQGARTTHLARDAMGALATRRYAPID</sequence>
<dbReference type="InterPro" id="IPR002575">
    <property type="entry name" value="Aminoglycoside_PTrfase"/>
</dbReference>
<gene>
    <name evidence="2" type="ORF">UFOPK3139_00360</name>
</gene>
<proteinExistence type="predicted"/>
<feature type="domain" description="Aminoglycoside phosphotransferase" evidence="1">
    <location>
        <begin position="69"/>
        <end position="261"/>
    </location>
</feature>
<dbReference type="AlphaFoldDB" id="A0A6J6Z2T1"/>
<dbReference type="EMBL" id="CAFABA010000008">
    <property type="protein sequence ID" value="CAB4816032.1"/>
    <property type="molecule type" value="Genomic_DNA"/>
</dbReference>
<evidence type="ECO:0000259" key="1">
    <source>
        <dbReference type="Pfam" id="PF01636"/>
    </source>
</evidence>
<organism evidence="2">
    <name type="scientific">freshwater metagenome</name>
    <dbReference type="NCBI Taxonomy" id="449393"/>
    <lineage>
        <taxon>unclassified sequences</taxon>
        <taxon>metagenomes</taxon>
        <taxon>ecological metagenomes</taxon>
    </lineage>
</organism>
<dbReference type="PANTHER" id="PTHR21310:SF40">
    <property type="entry name" value="AMINOGLYCOSIDE PHOSPHOTRANSFERASE DOMAIN-CONTAINING PROTEIN-RELATED"/>
    <property type="match status" value="1"/>
</dbReference>
<evidence type="ECO:0000313" key="2">
    <source>
        <dbReference type="EMBL" id="CAB4816032.1"/>
    </source>
</evidence>
<dbReference type="InterPro" id="IPR051678">
    <property type="entry name" value="AGP_Transferase"/>
</dbReference>
<dbReference type="CDD" id="cd05154">
    <property type="entry name" value="ACAD10_11_N-like"/>
    <property type="match status" value="1"/>
</dbReference>